<dbReference type="EMBL" id="LXEX01000054">
    <property type="protein sequence ID" value="OAT57680.1"/>
    <property type="molecule type" value="Genomic_DNA"/>
</dbReference>
<evidence type="ECO:0000313" key="2">
    <source>
        <dbReference type="Proteomes" id="UP000078431"/>
    </source>
</evidence>
<organism evidence="1 2">
    <name type="scientific">Obesumbacterium proteus ATCC 12841</name>
    <dbReference type="NCBI Taxonomy" id="1354268"/>
    <lineage>
        <taxon>Bacteria</taxon>
        <taxon>Pseudomonadati</taxon>
        <taxon>Pseudomonadota</taxon>
        <taxon>Gammaproteobacteria</taxon>
        <taxon>Enterobacterales</taxon>
        <taxon>Hafniaceae</taxon>
        <taxon>Obesumbacterium</taxon>
    </lineage>
</organism>
<evidence type="ECO:0000313" key="1">
    <source>
        <dbReference type="EMBL" id="OAT57680.1"/>
    </source>
</evidence>
<dbReference type="AlphaFoldDB" id="A0AA91EE80"/>
<name>A0AA91EE80_9GAMM</name>
<sequence>MNIHAKGFIKTTYYLWFIIVKKSLGIDVDIAFPLQRFFCMYTDAGFVFVMKTVCF</sequence>
<proteinExistence type="predicted"/>
<gene>
    <name evidence="1" type="ORF">M993_03424</name>
</gene>
<protein>
    <submittedName>
        <fullName evidence="1">Uncharacterized protein</fullName>
    </submittedName>
</protein>
<dbReference type="Proteomes" id="UP000078431">
    <property type="component" value="Unassembled WGS sequence"/>
</dbReference>
<accession>A0AA91EE80</accession>
<reference evidence="1 2" key="1">
    <citation type="submission" date="2016-04" db="EMBL/GenBank/DDBJ databases">
        <title>ATOL: Assembling a taxonomically balanced genome-scale reconstruction of the evolutionary history of the Enterobacteriaceae.</title>
        <authorList>
            <person name="Plunkett G.III."/>
            <person name="Neeno-Eckwall E.C."/>
            <person name="Glasner J.D."/>
            <person name="Perna N.T."/>
        </authorList>
    </citation>
    <scope>NUCLEOTIDE SEQUENCE [LARGE SCALE GENOMIC DNA]</scope>
    <source>
        <strain evidence="1 2">ATCC 12841</strain>
    </source>
</reference>
<keyword evidence="2" id="KW-1185">Reference proteome</keyword>
<comment type="caution">
    <text evidence="1">The sequence shown here is derived from an EMBL/GenBank/DDBJ whole genome shotgun (WGS) entry which is preliminary data.</text>
</comment>